<feature type="region of interest" description="Disordered" evidence="1">
    <location>
        <begin position="104"/>
        <end position="124"/>
    </location>
</feature>
<protein>
    <submittedName>
        <fullName evidence="2">Uncharacterized protein</fullName>
    </submittedName>
</protein>
<reference evidence="2 3" key="1">
    <citation type="journal article" date="2013" name="PLoS Genet.">
        <title>Genomic mechanisms accounting for the adaptation to parasitism in nematode-trapping fungi.</title>
        <authorList>
            <person name="Meerupati T."/>
            <person name="Andersson K.M."/>
            <person name="Friman E."/>
            <person name="Kumar D."/>
            <person name="Tunlid A."/>
            <person name="Ahren D."/>
        </authorList>
    </citation>
    <scope>NUCLEOTIDE SEQUENCE [LARGE SCALE GENOMIC DNA]</scope>
    <source>
        <strain evidence="2 3">CBS 200.50</strain>
    </source>
</reference>
<evidence type="ECO:0000313" key="3">
    <source>
        <dbReference type="Proteomes" id="UP000015100"/>
    </source>
</evidence>
<dbReference type="Proteomes" id="UP000015100">
    <property type="component" value="Unassembled WGS sequence"/>
</dbReference>
<organism evidence="2 3">
    <name type="scientific">Dactylellina haptotyla (strain CBS 200.50)</name>
    <name type="common">Nematode-trapping fungus</name>
    <name type="synonym">Monacrosporium haptotylum</name>
    <dbReference type="NCBI Taxonomy" id="1284197"/>
    <lineage>
        <taxon>Eukaryota</taxon>
        <taxon>Fungi</taxon>
        <taxon>Dikarya</taxon>
        <taxon>Ascomycota</taxon>
        <taxon>Pezizomycotina</taxon>
        <taxon>Orbiliomycetes</taxon>
        <taxon>Orbiliales</taxon>
        <taxon>Orbiliaceae</taxon>
        <taxon>Dactylellina</taxon>
    </lineage>
</organism>
<feature type="compositionally biased region" description="Basic and acidic residues" evidence="1">
    <location>
        <begin position="43"/>
        <end position="86"/>
    </location>
</feature>
<keyword evidence="3" id="KW-1185">Reference proteome</keyword>
<gene>
    <name evidence="2" type="ORF">H072_9829</name>
</gene>
<feature type="region of interest" description="Disordered" evidence="1">
    <location>
        <begin position="23"/>
        <end position="92"/>
    </location>
</feature>
<reference evidence="3" key="2">
    <citation type="submission" date="2013-04" db="EMBL/GenBank/DDBJ databases">
        <title>Genomic mechanisms accounting for the adaptation to parasitism in nematode-trapping fungi.</title>
        <authorList>
            <person name="Ahren D.G."/>
        </authorList>
    </citation>
    <scope>NUCLEOTIDE SEQUENCE [LARGE SCALE GENOMIC DNA]</scope>
    <source>
        <strain evidence="3">CBS 200.50</strain>
    </source>
</reference>
<feature type="compositionally biased region" description="Acidic residues" evidence="1">
    <location>
        <begin position="33"/>
        <end position="42"/>
    </location>
</feature>
<proteinExistence type="predicted"/>
<dbReference type="EMBL" id="AQGS01000867">
    <property type="protein sequence ID" value="EPS36595.1"/>
    <property type="molecule type" value="Genomic_DNA"/>
</dbReference>
<sequence length="155" mass="17436">MRAGAALQEKCGTVGLKLRTCAGGERISRIEDQSEDGTETEEDVKSEKKGSKAVDDDRRENGYPTPKEEEKAPENTEDCEKKENANKDQISPLSNLYIIHLPELFGPSKPEPSDSITGERENLKRPRGVDVVYEITESPCERALKRMRPKKDNIY</sequence>
<evidence type="ECO:0000256" key="1">
    <source>
        <dbReference type="SAM" id="MobiDB-lite"/>
    </source>
</evidence>
<dbReference type="HOGENOM" id="CLU_1695406_0_0_1"/>
<dbReference type="AlphaFoldDB" id="S8A0R6"/>
<name>S8A0R6_DACHA</name>
<accession>S8A0R6</accession>
<evidence type="ECO:0000313" key="2">
    <source>
        <dbReference type="EMBL" id="EPS36595.1"/>
    </source>
</evidence>
<comment type="caution">
    <text evidence="2">The sequence shown here is derived from an EMBL/GenBank/DDBJ whole genome shotgun (WGS) entry which is preliminary data.</text>
</comment>